<gene>
    <name evidence="1" type="ORF">APZ42_015918</name>
</gene>
<evidence type="ECO:0000313" key="1">
    <source>
        <dbReference type="EMBL" id="KZS17939.1"/>
    </source>
</evidence>
<evidence type="ECO:0000313" key="2">
    <source>
        <dbReference type="Proteomes" id="UP000076858"/>
    </source>
</evidence>
<dbReference type="Proteomes" id="UP000076858">
    <property type="component" value="Unassembled WGS sequence"/>
</dbReference>
<comment type="caution">
    <text evidence="1">The sequence shown here is derived from an EMBL/GenBank/DDBJ whole genome shotgun (WGS) entry which is preliminary data.</text>
</comment>
<dbReference type="EMBL" id="LRGB01000568">
    <property type="protein sequence ID" value="KZS17939.1"/>
    <property type="molecule type" value="Genomic_DNA"/>
</dbReference>
<reference evidence="1 2" key="1">
    <citation type="submission" date="2016-03" db="EMBL/GenBank/DDBJ databases">
        <title>EvidentialGene: Evidence-directed Construction of Genes on Genomes.</title>
        <authorList>
            <person name="Gilbert D.G."/>
            <person name="Choi J.-H."/>
            <person name="Mockaitis K."/>
            <person name="Colbourne J."/>
            <person name="Pfrender M."/>
        </authorList>
    </citation>
    <scope>NUCLEOTIDE SEQUENCE [LARGE SCALE GENOMIC DNA]</scope>
    <source>
        <strain evidence="1 2">Xinb3</strain>
        <tissue evidence="1">Complete organism</tissue>
    </source>
</reference>
<protein>
    <submittedName>
        <fullName evidence="1">Uncharacterized protein</fullName>
    </submittedName>
</protein>
<name>A0A0P5XH78_9CRUS</name>
<accession>A0A0P5XH78</accession>
<keyword evidence="2" id="KW-1185">Reference proteome</keyword>
<organism evidence="1 2">
    <name type="scientific">Daphnia magna</name>
    <dbReference type="NCBI Taxonomy" id="35525"/>
    <lineage>
        <taxon>Eukaryota</taxon>
        <taxon>Metazoa</taxon>
        <taxon>Ecdysozoa</taxon>
        <taxon>Arthropoda</taxon>
        <taxon>Crustacea</taxon>
        <taxon>Branchiopoda</taxon>
        <taxon>Diplostraca</taxon>
        <taxon>Cladocera</taxon>
        <taxon>Anomopoda</taxon>
        <taxon>Daphniidae</taxon>
        <taxon>Daphnia</taxon>
    </lineage>
</organism>
<dbReference type="AlphaFoldDB" id="A0A0P5XH78"/>
<proteinExistence type="predicted"/>
<sequence length="57" mass="6448">MTLLPSAYASVMMRHARVNHQRVECVSLLDAAARKHFSPHTHIKVCVCVCSIREQSK</sequence>